<evidence type="ECO:0000313" key="2">
    <source>
        <dbReference type="Proteomes" id="UP001497535"/>
    </source>
</evidence>
<evidence type="ECO:0000313" key="1">
    <source>
        <dbReference type="EMBL" id="CAK5013832.1"/>
    </source>
</evidence>
<protein>
    <submittedName>
        <fullName evidence="1">Uncharacterized protein</fullName>
    </submittedName>
</protein>
<reference evidence="1" key="1">
    <citation type="submission" date="2023-11" db="EMBL/GenBank/DDBJ databases">
        <authorList>
            <person name="Poullet M."/>
        </authorList>
    </citation>
    <scope>NUCLEOTIDE SEQUENCE</scope>
    <source>
        <strain evidence="1">E1834</strain>
    </source>
</reference>
<keyword evidence="2" id="KW-1185">Reference proteome</keyword>
<proteinExistence type="predicted"/>
<accession>A0ACB0XR84</accession>
<dbReference type="EMBL" id="CAVMJV010000002">
    <property type="protein sequence ID" value="CAK5013832.1"/>
    <property type="molecule type" value="Genomic_DNA"/>
</dbReference>
<sequence>MSTTTIKLFIFFVFIIKIVNCGNCCGNPQVNDGNGNVVFDNPGNENDVDDDEDEESLAGK</sequence>
<name>A0ACB0XR84_MELEN</name>
<dbReference type="Proteomes" id="UP001497535">
    <property type="component" value="Unassembled WGS sequence"/>
</dbReference>
<gene>
    <name evidence="1" type="ORF">MENTE1834_LOCUS2526</name>
</gene>
<organism evidence="1 2">
    <name type="scientific">Meloidogyne enterolobii</name>
    <name type="common">Root-knot nematode worm</name>
    <name type="synonym">Meloidogyne mayaguensis</name>
    <dbReference type="NCBI Taxonomy" id="390850"/>
    <lineage>
        <taxon>Eukaryota</taxon>
        <taxon>Metazoa</taxon>
        <taxon>Ecdysozoa</taxon>
        <taxon>Nematoda</taxon>
        <taxon>Chromadorea</taxon>
        <taxon>Rhabditida</taxon>
        <taxon>Tylenchina</taxon>
        <taxon>Tylenchomorpha</taxon>
        <taxon>Tylenchoidea</taxon>
        <taxon>Meloidogynidae</taxon>
        <taxon>Meloidogyninae</taxon>
        <taxon>Meloidogyne</taxon>
    </lineage>
</organism>
<comment type="caution">
    <text evidence="1">The sequence shown here is derived from an EMBL/GenBank/DDBJ whole genome shotgun (WGS) entry which is preliminary data.</text>
</comment>